<dbReference type="EMBL" id="AP017928">
    <property type="protein sequence ID" value="BBA34383.1"/>
    <property type="molecule type" value="Genomic_DNA"/>
</dbReference>
<dbReference type="Gene3D" id="3.40.50.1820">
    <property type="entry name" value="alpha/beta hydrolase"/>
    <property type="match status" value="1"/>
</dbReference>
<dbReference type="InterPro" id="IPR050471">
    <property type="entry name" value="AB_hydrolase"/>
</dbReference>
<dbReference type="Proteomes" id="UP000266313">
    <property type="component" value="Chromosome"/>
</dbReference>
<dbReference type="KEGG" id="mmai:sS8_2431"/>
<reference evidence="2 3" key="1">
    <citation type="submission" date="2016-12" db="EMBL/GenBank/DDBJ databases">
        <title>Genome sequencing of Methylocaldum marinum.</title>
        <authorList>
            <person name="Takeuchi M."/>
            <person name="Kamagata Y."/>
            <person name="Hiraoka S."/>
            <person name="Oshima K."/>
            <person name="Hattori M."/>
            <person name="Iwasaki W."/>
        </authorList>
    </citation>
    <scope>NUCLEOTIDE SEQUENCE [LARGE SCALE GENOMIC DNA]</scope>
    <source>
        <strain evidence="2 3">S8</strain>
    </source>
</reference>
<evidence type="ECO:0000313" key="2">
    <source>
        <dbReference type="EMBL" id="BBA34383.1"/>
    </source>
</evidence>
<dbReference type="PANTHER" id="PTHR43433:SF10">
    <property type="entry name" value="AB HYDROLASE-1 DOMAIN-CONTAINING PROTEIN"/>
    <property type="match status" value="1"/>
</dbReference>
<dbReference type="GO" id="GO:0016787">
    <property type="term" value="F:hydrolase activity"/>
    <property type="evidence" value="ECO:0007669"/>
    <property type="project" value="UniProtKB-KW"/>
</dbReference>
<sequence length="306" mass="33179">MQSSERLDRTVTLKDGRKLGFAEVGDGGGAPIIYCHGFPGSRLEAVLMAKAAERRRARIIAPDRPGYGLSDVKPERTIGEWADDVARLAEHLGVGRFSVLGTSGGGPYGLALAAQLPDRVQAVGIVCGLGQLHGTGAMQAMRWPARFGFAAARTAPWMLRLIYGELLGRLIHRNPEVALSLLALGSPASDRSTLSRPEIKSVLCASVREALRSGVKGALQDMVLYAHDWGFDLTRIRVPITFWHGEADVTVPLSHTRALAEGFPHAQVFTFPGEGHFSLPVEHSDEIIERLIESVHMPKSGKRINQ</sequence>
<dbReference type="SUPFAM" id="SSF53474">
    <property type="entry name" value="alpha/beta-Hydrolases"/>
    <property type="match status" value="1"/>
</dbReference>
<keyword evidence="2" id="KW-0378">Hydrolase</keyword>
<organism evidence="2 3">
    <name type="scientific">Methylocaldum marinum</name>
    <dbReference type="NCBI Taxonomy" id="1432792"/>
    <lineage>
        <taxon>Bacteria</taxon>
        <taxon>Pseudomonadati</taxon>
        <taxon>Pseudomonadota</taxon>
        <taxon>Gammaproteobacteria</taxon>
        <taxon>Methylococcales</taxon>
        <taxon>Methylococcaceae</taxon>
        <taxon>Methylocaldum</taxon>
    </lineage>
</organism>
<evidence type="ECO:0000313" key="3">
    <source>
        <dbReference type="Proteomes" id="UP000266313"/>
    </source>
</evidence>
<dbReference type="InterPro" id="IPR029058">
    <property type="entry name" value="AB_hydrolase_fold"/>
</dbReference>
<evidence type="ECO:0000259" key="1">
    <source>
        <dbReference type="Pfam" id="PF00561"/>
    </source>
</evidence>
<dbReference type="Pfam" id="PF00561">
    <property type="entry name" value="Abhydrolase_1"/>
    <property type="match status" value="1"/>
</dbReference>
<feature type="domain" description="AB hydrolase-1" evidence="1">
    <location>
        <begin position="31"/>
        <end position="279"/>
    </location>
</feature>
<gene>
    <name evidence="2" type="ORF">sS8_2431</name>
</gene>
<dbReference type="OrthoDB" id="9779853at2"/>
<dbReference type="AlphaFoldDB" id="A0A250KRS1"/>
<dbReference type="PRINTS" id="PR00111">
    <property type="entry name" value="ABHYDROLASE"/>
</dbReference>
<dbReference type="InterPro" id="IPR000073">
    <property type="entry name" value="AB_hydrolase_1"/>
</dbReference>
<keyword evidence="3" id="KW-1185">Reference proteome</keyword>
<dbReference type="PANTHER" id="PTHR43433">
    <property type="entry name" value="HYDROLASE, ALPHA/BETA FOLD FAMILY PROTEIN"/>
    <property type="match status" value="1"/>
</dbReference>
<name>A0A250KRS1_9GAMM</name>
<protein>
    <submittedName>
        <fullName evidence="2">Alpha/beta hydrolase fold protein</fullName>
    </submittedName>
</protein>
<dbReference type="RefSeq" id="WP_119629803.1">
    <property type="nucleotide sequence ID" value="NZ_AP017928.1"/>
</dbReference>
<proteinExistence type="predicted"/>
<accession>A0A250KRS1</accession>